<organism evidence="1">
    <name type="scientific">bioreactor metagenome</name>
    <dbReference type="NCBI Taxonomy" id="1076179"/>
    <lineage>
        <taxon>unclassified sequences</taxon>
        <taxon>metagenomes</taxon>
        <taxon>ecological metagenomes</taxon>
    </lineage>
</organism>
<reference evidence="1" key="1">
    <citation type="submission" date="2019-08" db="EMBL/GenBank/DDBJ databases">
        <authorList>
            <person name="Kucharzyk K."/>
            <person name="Murdoch R.W."/>
            <person name="Higgins S."/>
            <person name="Loffler F."/>
        </authorList>
    </citation>
    <scope>NUCLEOTIDE SEQUENCE</scope>
</reference>
<accession>A0A645GGT8</accession>
<dbReference type="EMBL" id="VSSQ01071314">
    <property type="protein sequence ID" value="MPN22953.1"/>
    <property type="molecule type" value="Genomic_DNA"/>
</dbReference>
<name>A0A645GGT8_9ZZZZ</name>
<comment type="caution">
    <text evidence="1">The sequence shown here is derived from an EMBL/GenBank/DDBJ whole genome shotgun (WGS) entry which is preliminary data.</text>
</comment>
<dbReference type="AlphaFoldDB" id="A0A645GGT8"/>
<sequence length="138" mass="15902">MPKARSGQSKATPWRGLWWCWQHVPAWMWIGCVRTGSGSTKFPLMPSTATWPLCTAQLMLQPRFSSKGLRSRCLPCAATSREQKACRRWTQPIGWSRSMSWPPKAIACWLWPAVSRQMERTAWTWPTSRTSLFLACWA</sequence>
<proteinExistence type="predicted"/>
<evidence type="ECO:0000313" key="1">
    <source>
        <dbReference type="EMBL" id="MPN22953.1"/>
    </source>
</evidence>
<gene>
    <name evidence="1" type="ORF">SDC9_170338</name>
</gene>
<protein>
    <submittedName>
        <fullName evidence="1">Uncharacterized protein</fullName>
    </submittedName>
</protein>
<dbReference type="PROSITE" id="PS51257">
    <property type="entry name" value="PROKAR_LIPOPROTEIN"/>
    <property type="match status" value="1"/>
</dbReference>